<evidence type="ECO:0000313" key="4">
    <source>
        <dbReference type="Proteomes" id="UP000324748"/>
    </source>
</evidence>
<name>A0A5B0RFI0_PUCGR</name>
<feature type="chain" id="PRO_5036138119" description="Hydrophobin" evidence="1">
    <location>
        <begin position="22"/>
        <end position="113"/>
    </location>
</feature>
<organism evidence="3 5">
    <name type="scientific">Puccinia graminis f. sp. tritici</name>
    <dbReference type="NCBI Taxonomy" id="56615"/>
    <lineage>
        <taxon>Eukaryota</taxon>
        <taxon>Fungi</taxon>
        <taxon>Dikarya</taxon>
        <taxon>Basidiomycota</taxon>
        <taxon>Pucciniomycotina</taxon>
        <taxon>Pucciniomycetes</taxon>
        <taxon>Pucciniales</taxon>
        <taxon>Pucciniaceae</taxon>
        <taxon>Puccinia</taxon>
    </lineage>
</organism>
<keyword evidence="4" id="KW-1185">Reference proteome</keyword>
<accession>A0A5B0RFI0</accession>
<feature type="signal peptide" evidence="1">
    <location>
        <begin position="1"/>
        <end position="21"/>
    </location>
</feature>
<dbReference type="Proteomes" id="UP000324748">
    <property type="component" value="Unassembled WGS sequence"/>
</dbReference>
<comment type="caution">
    <text evidence="3">The sequence shown here is derived from an EMBL/GenBank/DDBJ whole genome shotgun (WGS) entry which is preliminary data.</text>
</comment>
<reference evidence="4 5" key="1">
    <citation type="submission" date="2019-05" db="EMBL/GenBank/DDBJ databases">
        <title>Emergence of the Ug99 lineage of the wheat stem rust pathogen through somatic hybridization.</title>
        <authorList>
            <person name="Li F."/>
            <person name="Upadhyaya N.M."/>
            <person name="Sperschneider J."/>
            <person name="Matny O."/>
            <person name="Nguyen-Phuc H."/>
            <person name="Mago R."/>
            <person name="Raley C."/>
            <person name="Miller M.E."/>
            <person name="Silverstein K.A.T."/>
            <person name="Henningsen E."/>
            <person name="Hirsch C.D."/>
            <person name="Visser B."/>
            <person name="Pretorius Z.A."/>
            <person name="Steffenson B.J."/>
            <person name="Schwessinger B."/>
            <person name="Dodds P.N."/>
            <person name="Figueroa M."/>
        </authorList>
    </citation>
    <scope>NUCLEOTIDE SEQUENCE [LARGE SCALE GENOMIC DNA]</scope>
    <source>
        <strain evidence="2">21-0</strain>
        <strain evidence="3 5">Ug99</strain>
    </source>
</reference>
<sequence>MNLVKLTTALIINAAYGLAAAGDTRLLSFHCNNPGYAVPLCVFARYNQQRNPDYLTTYYVMDTAVKVGPRTSNCGVSAPHCCREFNYNLMLGANNMKRLTDDNCKPPTFVKEK</sequence>
<gene>
    <name evidence="2" type="ORF">PGT21_023367</name>
    <name evidence="3" type="ORF">PGTUg99_023036</name>
</gene>
<dbReference type="EMBL" id="VSWC01000054">
    <property type="protein sequence ID" value="KAA1099868.1"/>
    <property type="molecule type" value="Genomic_DNA"/>
</dbReference>
<dbReference type="AlphaFoldDB" id="A0A5B0RFI0"/>
<protein>
    <recommendedName>
        <fullName evidence="6">Hydrophobin</fullName>
    </recommendedName>
</protein>
<evidence type="ECO:0008006" key="6">
    <source>
        <dbReference type="Google" id="ProtNLM"/>
    </source>
</evidence>
<dbReference type="EMBL" id="VDEP01000208">
    <property type="protein sequence ID" value="KAA1123514.1"/>
    <property type="molecule type" value="Genomic_DNA"/>
</dbReference>
<evidence type="ECO:0000313" key="2">
    <source>
        <dbReference type="EMBL" id="KAA1099868.1"/>
    </source>
</evidence>
<keyword evidence="1" id="KW-0732">Signal</keyword>
<evidence type="ECO:0000313" key="3">
    <source>
        <dbReference type="EMBL" id="KAA1123514.1"/>
    </source>
</evidence>
<evidence type="ECO:0000256" key="1">
    <source>
        <dbReference type="SAM" id="SignalP"/>
    </source>
</evidence>
<proteinExistence type="predicted"/>
<dbReference type="Proteomes" id="UP000325313">
    <property type="component" value="Unassembled WGS sequence"/>
</dbReference>
<evidence type="ECO:0000313" key="5">
    <source>
        <dbReference type="Proteomes" id="UP000325313"/>
    </source>
</evidence>